<feature type="transmembrane region" description="Helical" evidence="6">
    <location>
        <begin position="37"/>
        <end position="62"/>
    </location>
</feature>
<comment type="caution">
    <text evidence="8">The sequence shown here is derived from an EMBL/GenBank/DDBJ whole genome shotgun (WGS) entry which is preliminary data.</text>
</comment>
<dbReference type="PANTHER" id="PTHR41335">
    <property type="entry name" value="MEMBRANE PROTEIN-RELATED"/>
    <property type="match status" value="1"/>
</dbReference>
<evidence type="ECO:0000256" key="3">
    <source>
        <dbReference type="ARBA" id="ARBA00022989"/>
    </source>
</evidence>
<dbReference type="InterPro" id="IPR010445">
    <property type="entry name" value="LapA_dom"/>
</dbReference>
<keyword evidence="9" id="KW-1185">Reference proteome</keyword>
<dbReference type="GO" id="GO:0005886">
    <property type="term" value="C:plasma membrane"/>
    <property type="evidence" value="ECO:0007669"/>
    <property type="project" value="InterPro"/>
</dbReference>
<reference evidence="8 9" key="1">
    <citation type="submission" date="2018-10" db="EMBL/GenBank/DDBJ databases">
        <title>Draft genome sequence of Bacillus salarius IM0101, isolated from a hypersaline soil in Inner Mongolia, China.</title>
        <authorList>
            <person name="Yamprayoonswat W."/>
            <person name="Boonvisut S."/>
            <person name="Jumpathong W."/>
            <person name="Sittihan S."/>
            <person name="Ruangsuj P."/>
            <person name="Wanthongcharoen S."/>
            <person name="Thongpramul N."/>
            <person name="Pimmason S."/>
            <person name="Yu B."/>
            <person name="Yasawong M."/>
        </authorList>
    </citation>
    <scope>NUCLEOTIDE SEQUENCE [LARGE SCALE GENOMIC DNA]</scope>
    <source>
        <strain evidence="8 9">IM0101</strain>
    </source>
</reference>
<keyword evidence="1" id="KW-1003">Cell membrane</keyword>
<sequence length="110" mass="12154">MKGQSGLIFGFIAALIIAVFAVMNVESVEVNYIFGTAKWPLILVILGSVLMGAVVVGSFGMIKVYRLQQQIKQLKKSTDKKTNTEANKESSNQRTQTKNNETNSRNKDSK</sequence>
<accession>A0A428N7S9</accession>
<evidence type="ECO:0000256" key="5">
    <source>
        <dbReference type="SAM" id="MobiDB-lite"/>
    </source>
</evidence>
<dbReference type="RefSeq" id="WP_125554641.1">
    <property type="nucleotide sequence ID" value="NZ_RBVX01000003.1"/>
</dbReference>
<dbReference type="EMBL" id="RBVX01000003">
    <property type="protein sequence ID" value="RSL34408.1"/>
    <property type="molecule type" value="Genomic_DNA"/>
</dbReference>
<feature type="domain" description="Lipopolysaccharide assembly protein A" evidence="7">
    <location>
        <begin position="24"/>
        <end position="82"/>
    </location>
</feature>
<evidence type="ECO:0000256" key="2">
    <source>
        <dbReference type="ARBA" id="ARBA00022692"/>
    </source>
</evidence>
<protein>
    <submittedName>
        <fullName evidence="8">DUF1049 domain-containing protein</fullName>
    </submittedName>
</protein>
<feature type="compositionally biased region" description="Basic and acidic residues" evidence="5">
    <location>
        <begin position="76"/>
        <end position="88"/>
    </location>
</feature>
<feature type="compositionally biased region" description="Polar residues" evidence="5">
    <location>
        <begin position="89"/>
        <end position="103"/>
    </location>
</feature>
<dbReference type="Proteomes" id="UP000275076">
    <property type="component" value="Unassembled WGS sequence"/>
</dbReference>
<keyword evidence="3 6" id="KW-1133">Transmembrane helix</keyword>
<dbReference type="AlphaFoldDB" id="A0A428N7S9"/>
<organism evidence="8 9">
    <name type="scientific">Salibacterium salarium</name>
    <dbReference type="NCBI Taxonomy" id="284579"/>
    <lineage>
        <taxon>Bacteria</taxon>
        <taxon>Bacillati</taxon>
        <taxon>Bacillota</taxon>
        <taxon>Bacilli</taxon>
        <taxon>Bacillales</taxon>
        <taxon>Bacillaceae</taxon>
    </lineage>
</organism>
<evidence type="ECO:0000313" key="9">
    <source>
        <dbReference type="Proteomes" id="UP000275076"/>
    </source>
</evidence>
<keyword evidence="4 6" id="KW-0472">Membrane</keyword>
<proteinExistence type="predicted"/>
<evidence type="ECO:0000256" key="4">
    <source>
        <dbReference type="ARBA" id="ARBA00023136"/>
    </source>
</evidence>
<dbReference type="OrthoDB" id="2990728at2"/>
<dbReference type="PANTHER" id="PTHR41335:SF1">
    <property type="entry name" value="MEMBRANE PROTEIN"/>
    <property type="match status" value="1"/>
</dbReference>
<evidence type="ECO:0000259" key="7">
    <source>
        <dbReference type="Pfam" id="PF06305"/>
    </source>
</evidence>
<evidence type="ECO:0000313" key="8">
    <source>
        <dbReference type="EMBL" id="RSL34408.1"/>
    </source>
</evidence>
<evidence type="ECO:0000256" key="1">
    <source>
        <dbReference type="ARBA" id="ARBA00022475"/>
    </source>
</evidence>
<keyword evidence="2 6" id="KW-0812">Transmembrane</keyword>
<name>A0A428N7S9_9BACI</name>
<dbReference type="Pfam" id="PF06305">
    <property type="entry name" value="LapA_dom"/>
    <property type="match status" value="1"/>
</dbReference>
<gene>
    <name evidence="8" type="ORF">D7Z54_04430</name>
</gene>
<feature type="transmembrane region" description="Helical" evidence="6">
    <location>
        <begin position="7"/>
        <end position="25"/>
    </location>
</feature>
<feature type="region of interest" description="Disordered" evidence="5">
    <location>
        <begin position="75"/>
        <end position="110"/>
    </location>
</feature>
<evidence type="ECO:0000256" key="6">
    <source>
        <dbReference type="SAM" id="Phobius"/>
    </source>
</evidence>